<dbReference type="Gramene" id="TraesLAC5D03G03133190.1">
    <property type="protein sequence ID" value="TraesLAC5D03G03133190.1"/>
    <property type="gene ID" value="TraesLAC5D03G03133190"/>
</dbReference>
<evidence type="ECO:0000256" key="3">
    <source>
        <dbReference type="SAM" id="SignalP"/>
    </source>
</evidence>
<name>A0A3B6MW13_WHEAT</name>
<dbReference type="Gramene" id="TraesCAD_scaffold_024466_01G000200.1">
    <property type="protein sequence ID" value="TraesCAD_scaffold_024466_01G000200.1"/>
    <property type="gene ID" value="TraesCAD_scaffold_024466_01G000200"/>
</dbReference>
<dbReference type="Gramene" id="TraesARI5D03G03131120.1">
    <property type="protein sequence ID" value="TraesARI5D03G03131120.1"/>
    <property type="gene ID" value="TraesARI5D03G03131120"/>
</dbReference>
<dbReference type="Gramene" id="TraesSYM5D03G03117930.1">
    <property type="protein sequence ID" value="TraesSYM5D03G03117930.1"/>
    <property type="gene ID" value="TraesSYM5D03G03117930"/>
</dbReference>
<feature type="signal peptide" evidence="3">
    <location>
        <begin position="1"/>
        <end position="21"/>
    </location>
</feature>
<dbReference type="Gramene" id="TraesROB_scaffold_077411_01G000100.1">
    <property type="protein sequence ID" value="TraesROB_scaffold_077411_01G000100.1"/>
    <property type="gene ID" value="TraesROB_scaffold_077411_01G000100"/>
</dbReference>
<dbReference type="PROSITE" id="PS51485">
    <property type="entry name" value="PHYTOCYANIN"/>
    <property type="match status" value="1"/>
</dbReference>
<feature type="chain" id="PRO_5043177884" description="Phytocyanin domain-containing protein" evidence="3">
    <location>
        <begin position="22"/>
        <end position="136"/>
    </location>
</feature>
<accession>A0A3B6MW13</accession>
<keyword evidence="1" id="KW-1015">Disulfide bond</keyword>
<dbReference type="SMR" id="A0A3B6MW13"/>
<dbReference type="Gramene" id="TraesCLE_scaffold_049414_01G000100.1">
    <property type="protein sequence ID" value="TraesCLE_scaffold_049414_01G000100.1"/>
    <property type="gene ID" value="TraesCLE_scaffold_049414_01G000100"/>
</dbReference>
<dbReference type="Pfam" id="PF02298">
    <property type="entry name" value="Cu_bind_like"/>
    <property type="match status" value="1"/>
</dbReference>
<dbReference type="FunFam" id="2.60.40.420:FF:000034">
    <property type="entry name" value="Cupredoxin superfamily protein"/>
    <property type="match status" value="1"/>
</dbReference>
<dbReference type="PANTHER" id="PTHR33021">
    <property type="entry name" value="BLUE COPPER PROTEIN"/>
    <property type="match status" value="1"/>
</dbReference>
<dbReference type="GO" id="GO:0009055">
    <property type="term" value="F:electron transfer activity"/>
    <property type="evidence" value="ECO:0007669"/>
    <property type="project" value="InterPro"/>
</dbReference>
<dbReference type="Gramene" id="TraesWEE_scaffold_076175_01G000300.1">
    <property type="protein sequence ID" value="TraesWEE_scaffold_076175_01G000300.1"/>
    <property type="gene ID" value="TraesWEE_scaffold_076175_01G000300"/>
</dbReference>
<keyword evidence="6" id="KW-1185">Reference proteome</keyword>
<dbReference type="Gramene" id="TraesSTA5D03G03168350.1">
    <property type="protein sequence ID" value="TraesSTA5D03G03168350.1"/>
    <property type="gene ID" value="TraesSTA5D03G03168350"/>
</dbReference>
<dbReference type="Gramene" id="TraesNOR5D03G03207030.1">
    <property type="protein sequence ID" value="TraesNOR5D03G03207030.1"/>
    <property type="gene ID" value="TraesNOR5D03G03207030"/>
</dbReference>
<evidence type="ECO:0000256" key="2">
    <source>
        <dbReference type="ARBA" id="ARBA00023180"/>
    </source>
</evidence>
<dbReference type="EnsemblPlants" id="TraesCS5D02G382300.1">
    <property type="protein sequence ID" value="TraesCS5D02G382300.1"/>
    <property type="gene ID" value="TraesCS5D02G382300"/>
</dbReference>
<organism evidence="5">
    <name type="scientific">Triticum aestivum</name>
    <name type="common">Wheat</name>
    <dbReference type="NCBI Taxonomy" id="4565"/>
    <lineage>
        <taxon>Eukaryota</taxon>
        <taxon>Viridiplantae</taxon>
        <taxon>Streptophyta</taxon>
        <taxon>Embryophyta</taxon>
        <taxon>Tracheophyta</taxon>
        <taxon>Spermatophyta</taxon>
        <taxon>Magnoliopsida</taxon>
        <taxon>Liliopsida</taxon>
        <taxon>Poales</taxon>
        <taxon>Poaceae</taxon>
        <taxon>BOP clade</taxon>
        <taxon>Pooideae</taxon>
        <taxon>Triticodae</taxon>
        <taxon>Triticeae</taxon>
        <taxon>Triticinae</taxon>
        <taxon>Triticum</taxon>
    </lineage>
</organism>
<dbReference type="OrthoDB" id="2015260at2759"/>
<dbReference type="Gramene" id="TraesMAC5D03G03176160.1">
    <property type="protein sequence ID" value="TraesMAC5D03G03176160.1"/>
    <property type="gene ID" value="TraesMAC5D03G03176160"/>
</dbReference>
<dbReference type="InterPro" id="IPR003245">
    <property type="entry name" value="Phytocyanin_dom"/>
</dbReference>
<dbReference type="Gramene" id="TraesJUL5D03G03202520.1">
    <property type="protein sequence ID" value="TraesJUL5D03G03202520.1"/>
    <property type="gene ID" value="TraesJUL5D03G03202520"/>
</dbReference>
<dbReference type="AlphaFoldDB" id="A0A3B6MW13"/>
<evidence type="ECO:0000256" key="1">
    <source>
        <dbReference type="ARBA" id="ARBA00023157"/>
    </source>
</evidence>
<dbReference type="Gramene" id="TraesPARA_EIv1.0_1850940.1">
    <property type="protein sequence ID" value="TraesPARA_EIv1.0_1850940.1.CDS"/>
    <property type="gene ID" value="TraesPARA_EIv1.0_1850940"/>
</dbReference>
<reference evidence="5" key="1">
    <citation type="submission" date="2018-08" db="EMBL/GenBank/DDBJ databases">
        <authorList>
            <person name="Rossello M."/>
        </authorList>
    </citation>
    <scope>NUCLEOTIDE SEQUENCE [LARGE SCALE GENOMIC DNA]</scope>
    <source>
        <strain evidence="5">cv. Chinese Spring</strain>
    </source>
</reference>
<reference evidence="5" key="2">
    <citation type="submission" date="2018-10" db="UniProtKB">
        <authorList>
            <consortium name="EnsemblPlants"/>
        </authorList>
    </citation>
    <scope>IDENTIFICATION</scope>
</reference>
<dbReference type="Gramene" id="TraesCS5D03G0857500.1">
    <property type="protein sequence ID" value="TraesCS5D03G0857500.1.CDS"/>
    <property type="gene ID" value="TraesCS5D03G0857500"/>
</dbReference>
<dbReference type="STRING" id="4565.A0A3B6MW13"/>
<dbReference type="PANTHER" id="PTHR33021:SF288">
    <property type="entry name" value="OS03G0648500 PROTEIN"/>
    <property type="match status" value="1"/>
</dbReference>
<proteinExistence type="predicted"/>
<evidence type="ECO:0000259" key="4">
    <source>
        <dbReference type="PROSITE" id="PS51485"/>
    </source>
</evidence>
<dbReference type="Gramene" id="TraesCS5D02G382300.1">
    <property type="protein sequence ID" value="TraesCS5D02G382300.1"/>
    <property type="gene ID" value="TraesCS5D02G382300"/>
</dbReference>
<dbReference type="Proteomes" id="UP000019116">
    <property type="component" value="Chromosome 5D"/>
</dbReference>
<keyword evidence="3" id="KW-0732">Signal</keyword>
<feature type="domain" description="Phytocyanin" evidence="4">
    <location>
        <begin position="33"/>
        <end position="135"/>
    </location>
</feature>
<dbReference type="Gene3D" id="2.60.40.420">
    <property type="entry name" value="Cupredoxins - blue copper proteins"/>
    <property type="match status" value="1"/>
</dbReference>
<dbReference type="GO" id="GO:0005886">
    <property type="term" value="C:plasma membrane"/>
    <property type="evidence" value="ECO:0000318"/>
    <property type="project" value="GO_Central"/>
</dbReference>
<evidence type="ECO:0000313" key="6">
    <source>
        <dbReference type="Proteomes" id="UP000019116"/>
    </source>
</evidence>
<protein>
    <recommendedName>
        <fullName evidence="4">Phytocyanin domain-containing protein</fullName>
    </recommendedName>
</protein>
<dbReference type="InterPro" id="IPR008972">
    <property type="entry name" value="Cupredoxin"/>
</dbReference>
<keyword evidence="2" id="KW-0325">Glycoprotein</keyword>
<dbReference type="InterPro" id="IPR039391">
    <property type="entry name" value="Phytocyanin-like"/>
</dbReference>
<dbReference type="OMA" id="RREYEEC"/>
<dbReference type="SUPFAM" id="SSF49503">
    <property type="entry name" value="Cupredoxins"/>
    <property type="match status" value="1"/>
</dbReference>
<evidence type="ECO:0000313" key="5">
    <source>
        <dbReference type="EnsemblPlants" id="TraesCS5D02G382300.1"/>
    </source>
</evidence>
<sequence>MAMAMAIPSLLAALLAGCVLLAVPAPQCAVTATDHVVGGSLWTIPTSSDHYSNWAGNRTIFAGDNLVFRFDAGMYDVVQVGQWEYNRCSWEDPYSDTLKSSPAVFHLDFADAKYYVCTIGNYCSLGVKIYVQVQQA</sequence>
<dbReference type="Gramene" id="TraesJAG5D03G03174710.1">
    <property type="protein sequence ID" value="TraesJAG5D03G03174710.1"/>
    <property type="gene ID" value="TraesJAG5D03G03174710"/>
</dbReference>
<dbReference type="Gramene" id="TraesRN5D0100901300.1">
    <property type="protein sequence ID" value="TraesRN5D0100901300.1"/>
    <property type="gene ID" value="TraesRN5D0100901300"/>
</dbReference>
<dbReference type="Gramene" id="TraesLDM5D03G03182250.1">
    <property type="protein sequence ID" value="TraesLDM5D03G03182250.1"/>
    <property type="gene ID" value="TraesLDM5D03G03182250"/>
</dbReference>